<dbReference type="AlphaFoldDB" id="M1DAW5"/>
<organism evidence="2 3">
    <name type="scientific">Solanum tuberosum</name>
    <name type="common">Potato</name>
    <dbReference type="NCBI Taxonomy" id="4113"/>
    <lineage>
        <taxon>Eukaryota</taxon>
        <taxon>Viridiplantae</taxon>
        <taxon>Streptophyta</taxon>
        <taxon>Embryophyta</taxon>
        <taxon>Tracheophyta</taxon>
        <taxon>Spermatophyta</taxon>
        <taxon>Magnoliopsida</taxon>
        <taxon>eudicotyledons</taxon>
        <taxon>Gunneridae</taxon>
        <taxon>Pentapetalae</taxon>
        <taxon>asterids</taxon>
        <taxon>lamiids</taxon>
        <taxon>Solanales</taxon>
        <taxon>Solanaceae</taxon>
        <taxon>Solanoideae</taxon>
        <taxon>Solaneae</taxon>
        <taxon>Solanum</taxon>
    </lineage>
</organism>
<protein>
    <recommendedName>
        <fullName evidence="4">Integrase core domain containing protein</fullName>
    </recommendedName>
</protein>
<name>M1DAW5_SOLTU</name>
<dbReference type="PANTHER" id="PTHR33180:SF31">
    <property type="entry name" value="POLYPROTEIN PROTEIN"/>
    <property type="match status" value="1"/>
</dbReference>
<feature type="region of interest" description="Disordered" evidence="1">
    <location>
        <begin position="1"/>
        <end position="27"/>
    </location>
</feature>
<dbReference type="PANTHER" id="PTHR33180">
    <property type="entry name" value="PHOTOSYSTEM II CP43 REACTION CENTER PROTEIN"/>
    <property type="match status" value="1"/>
</dbReference>
<reference evidence="2" key="2">
    <citation type="submission" date="2015-06" db="UniProtKB">
        <authorList>
            <consortium name="EnsemblPlants"/>
        </authorList>
    </citation>
    <scope>IDENTIFICATION</scope>
    <source>
        <strain evidence="2">DM1-3 516 R44</strain>
    </source>
</reference>
<evidence type="ECO:0008006" key="4">
    <source>
        <dbReference type="Google" id="ProtNLM"/>
    </source>
</evidence>
<proteinExistence type="predicted"/>
<feature type="compositionally biased region" description="Low complexity" evidence="1">
    <location>
        <begin position="102"/>
        <end position="119"/>
    </location>
</feature>
<dbReference type="Gramene" id="PGSC0003DMT400086056">
    <property type="protein sequence ID" value="PGSC0003DMT400086056"/>
    <property type="gene ID" value="PGSC0003DMG400035627"/>
</dbReference>
<evidence type="ECO:0000256" key="1">
    <source>
        <dbReference type="SAM" id="MobiDB-lite"/>
    </source>
</evidence>
<dbReference type="Proteomes" id="UP000011115">
    <property type="component" value="Unassembled WGS sequence"/>
</dbReference>
<sequence length="154" mass="16480">MPLTSPLLRDVVVAPPVQGPPPQSMNRLKTEGLRTIIKEKRLSIDGVIDRDKKKDVKVIPTSSTDIWRIEAEYLKDEAEKKKATPIDTSPVVDPQTLPAEASLPTLTPSPSGTSSVVPSHTSSSFAAPLLLRSGTAVVAASRPPLTEDALLRIA</sequence>
<dbReference type="InParanoid" id="M1DAW5"/>
<dbReference type="HOGENOM" id="CLU_1707396_0_0_1"/>
<keyword evidence="3" id="KW-1185">Reference proteome</keyword>
<evidence type="ECO:0000313" key="3">
    <source>
        <dbReference type="Proteomes" id="UP000011115"/>
    </source>
</evidence>
<dbReference type="PaxDb" id="4113-PGSC0003DMT400086056"/>
<dbReference type="EnsemblPlants" id="PGSC0003DMT400086056">
    <property type="protein sequence ID" value="PGSC0003DMT400086056"/>
    <property type="gene ID" value="PGSC0003DMG400035627"/>
</dbReference>
<evidence type="ECO:0000313" key="2">
    <source>
        <dbReference type="EnsemblPlants" id="PGSC0003DMT400086056"/>
    </source>
</evidence>
<accession>M1DAW5</accession>
<feature type="region of interest" description="Disordered" evidence="1">
    <location>
        <begin position="78"/>
        <end position="119"/>
    </location>
</feature>
<reference evidence="3" key="1">
    <citation type="journal article" date="2011" name="Nature">
        <title>Genome sequence and analysis of the tuber crop potato.</title>
        <authorList>
            <consortium name="The Potato Genome Sequencing Consortium"/>
        </authorList>
    </citation>
    <scope>NUCLEOTIDE SEQUENCE [LARGE SCALE GENOMIC DNA]</scope>
    <source>
        <strain evidence="3">cv. DM1-3 516 R44</strain>
    </source>
</reference>